<evidence type="ECO:0000256" key="1">
    <source>
        <dbReference type="SAM" id="MobiDB-lite"/>
    </source>
</evidence>
<dbReference type="EMBL" id="MN175499">
    <property type="protein sequence ID" value="QID06113.1"/>
    <property type="molecule type" value="Genomic_DNA"/>
</dbReference>
<evidence type="ECO:0000313" key="2">
    <source>
        <dbReference type="EMBL" id="QID06113.1"/>
    </source>
</evidence>
<sequence>MFSRRIPSTSKNLPLNNGFPIVTSNNLCTSYPNVPKSLQNNPSSKNDEEKEPESNDLSEILTELYINMNQ</sequence>
<feature type="region of interest" description="Disordered" evidence="1">
    <location>
        <begin position="31"/>
        <end position="61"/>
    </location>
</feature>
<reference evidence="2" key="1">
    <citation type="submission" date="2019-07" db="EMBL/GenBank/DDBJ databases">
        <title>The discovery of a new lineage B mimivirus raises questions about particles surface fibrils.</title>
        <authorList>
            <person name="Silva L.K.S."/>
            <person name="Rodrigues R.A.L."/>
            <person name="Andrade A.C.S.P."/>
            <person name="Hikida H."/>
            <person name="Andreani J."/>
            <person name="Levasseur A."/>
            <person name="La Scola B."/>
            <person name="Abrahao J.S."/>
        </authorList>
    </citation>
    <scope>NUCLEOTIDE SEQUENCE</scope>
    <source>
        <strain evidence="2">B60</strain>
    </source>
</reference>
<feature type="compositionally biased region" description="Polar residues" evidence="1">
    <location>
        <begin position="31"/>
        <end position="44"/>
    </location>
</feature>
<name>A0A6G6ACF2_9VIRU</name>
<accession>A0A6G6ACF2</accession>
<proteinExistence type="predicted"/>
<organism evidence="2">
    <name type="scientific">Borely moumouvirus</name>
    <dbReference type="NCBI Taxonomy" id="2712067"/>
    <lineage>
        <taxon>Viruses</taxon>
        <taxon>Varidnaviria</taxon>
        <taxon>Bamfordvirae</taxon>
        <taxon>Nucleocytoviricota</taxon>
        <taxon>Megaviricetes</taxon>
        <taxon>Imitervirales</taxon>
        <taxon>Mimiviridae</taxon>
        <taxon>Megamimivirinae</taxon>
        <taxon>Moumouvirus</taxon>
    </lineage>
</organism>
<protein>
    <submittedName>
        <fullName evidence="2">Uncharacterized protein</fullName>
    </submittedName>
</protein>